<protein>
    <recommendedName>
        <fullName evidence="1">YdhG-like domain-containing protein</fullName>
    </recommendedName>
</protein>
<accession>A0A0A7PEA5</accession>
<dbReference type="InterPro" id="IPR014922">
    <property type="entry name" value="YdhG-like"/>
</dbReference>
<dbReference type="HOGENOM" id="CLU_1968523_0_0_5"/>
<dbReference type="Proteomes" id="UP000030907">
    <property type="component" value="Chromosome"/>
</dbReference>
<dbReference type="SUPFAM" id="SSF159888">
    <property type="entry name" value="YdhG-like"/>
    <property type="match status" value="1"/>
</dbReference>
<dbReference type="EMBL" id="CP009122">
    <property type="protein sequence ID" value="AJA08350.1"/>
    <property type="molecule type" value="Genomic_DNA"/>
</dbReference>
<name>A0A0A7PEA5_9SPHN</name>
<dbReference type="Gene3D" id="3.90.1150.200">
    <property type="match status" value="1"/>
</dbReference>
<gene>
    <name evidence="2" type="ORF">SKP52_07145</name>
</gene>
<keyword evidence="3" id="KW-1185">Reference proteome</keyword>
<evidence type="ECO:0000313" key="2">
    <source>
        <dbReference type="EMBL" id="AJA08350.1"/>
    </source>
</evidence>
<feature type="domain" description="YdhG-like" evidence="1">
    <location>
        <begin position="23"/>
        <end position="115"/>
    </location>
</feature>
<dbReference type="STRING" id="1515612.SKP52_07145"/>
<evidence type="ECO:0000259" key="1">
    <source>
        <dbReference type="Pfam" id="PF08818"/>
    </source>
</evidence>
<sequence>MAMGMGPVADNPDAYIAALSDWQRERAEMMRGAILRAAPFEETIKWTNLVFMANGPCILIRAEEHRMLLGFWRGKRLRALEPRIRASGKYELGNLVMTEATEVTPATVERLAAEAFRLNAELGDPSVRA</sequence>
<dbReference type="AlphaFoldDB" id="A0A0A7PEA5"/>
<dbReference type="RefSeq" id="WP_228383852.1">
    <property type="nucleotide sequence ID" value="NZ_CP009122.1"/>
</dbReference>
<organism evidence="2 3">
    <name type="scientific">Sphingopyxis fribergensis</name>
    <dbReference type="NCBI Taxonomy" id="1515612"/>
    <lineage>
        <taxon>Bacteria</taxon>
        <taxon>Pseudomonadati</taxon>
        <taxon>Pseudomonadota</taxon>
        <taxon>Alphaproteobacteria</taxon>
        <taxon>Sphingomonadales</taxon>
        <taxon>Sphingomonadaceae</taxon>
        <taxon>Sphingopyxis</taxon>
    </lineage>
</organism>
<evidence type="ECO:0000313" key="3">
    <source>
        <dbReference type="Proteomes" id="UP000030907"/>
    </source>
</evidence>
<dbReference type="Pfam" id="PF08818">
    <property type="entry name" value="DUF1801"/>
    <property type="match status" value="1"/>
</dbReference>
<proteinExistence type="predicted"/>
<dbReference type="KEGG" id="sphk:SKP52_07145"/>
<reference evidence="2 3" key="1">
    <citation type="journal article" date="2015" name="Int. J. Syst. Evol. Microbiol.">
        <title>Description of Sphingopyxis fribergensis sp. nov. - a soil bacterium with the ability to degrade styrene and phenylacetic acid.</title>
        <authorList>
            <person name="Oelschlagel M."/>
            <person name="Ruckert C."/>
            <person name="Kalinowski J."/>
            <person name="Schmidt G."/>
            <person name="Schlomann M."/>
            <person name="Tischler D."/>
        </authorList>
    </citation>
    <scope>NUCLEOTIDE SEQUENCE [LARGE SCALE GENOMIC DNA]</scope>
    <source>
        <strain evidence="2 3">Kp5.2</strain>
    </source>
</reference>